<gene>
    <name evidence="5" type="ORF">DES47_1096</name>
</gene>
<dbReference type="Gene3D" id="3.40.50.2300">
    <property type="match status" value="2"/>
</dbReference>
<dbReference type="EMBL" id="SNXS01000009">
    <property type="protein sequence ID" value="TDP62026.1"/>
    <property type="molecule type" value="Genomic_DNA"/>
</dbReference>
<dbReference type="SUPFAM" id="SSF52172">
    <property type="entry name" value="CheY-like"/>
    <property type="match status" value="2"/>
</dbReference>
<feature type="domain" description="Response regulatory" evidence="3">
    <location>
        <begin position="143"/>
        <end position="259"/>
    </location>
</feature>
<keyword evidence="1 2" id="KW-0597">Phosphoprotein</keyword>
<dbReference type="InterPro" id="IPR013767">
    <property type="entry name" value="PAS_fold"/>
</dbReference>
<name>A0A4R6QG81_9BURK</name>
<dbReference type="Pfam" id="PF00072">
    <property type="entry name" value="Response_reg"/>
    <property type="match status" value="2"/>
</dbReference>
<dbReference type="NCBIfam" id="TIGR00229">
    <property type="entry name" value="sensory_box"/>
    <property type="match status" value="1"/>
</dbReference>
<evidence type="ECO:0000256" key="2">
    <source>
        <dbReference type="PROSITE-ProRule" id="PRU00169"/>
    </source>
</evidence>
<dbReference type="InterPro" id="IPR035965">
    <property type="entry name" value="PAS-like_dom_sf"/>
</dbReference>
<evidence type="ECO:0000313" key="6">
    <source>
        <dbReference type="Proteomes" id="UP000295361"/>
    </source>
</evidence>
<dbReference type="PANTHER" id="PTHR44591">
    <property type="entry name" value="STRESS RESPONSE REGULATOR PROTEIN 1"/>
    <property type="match status" value="1"/>
</dbReference>
<evidence type="ECO:0000259" key="3">
    <source>
        <dbReference type="PROSITE" id="PS50110"/>
    </source>
</evidence>
<comment type="caution">
    <text evidence="5">The sequence shown here is derived from an EMBL/GenBank/DDBJ whole genome shotgun (WGS) entry which is preliminary data.</text>
</comment>
<reference evidence="5 6" key="1">
    <citation type="submission" date="2019-03" db="EMBL/GenBank/DDBJ databases">
        <title>Genomic Encyclopedia of Type Strains, Phase IV (KMG-IV): sequencing the most valuable type-strain genomes for metagenomic binning, comparative biology and taxonomic classification.</title>
        <authorList>
            <person name="Goeker M."/>
        </authorList>
    </citation>
    <scope>NUCLEOTIDE SEQUENCE [LARGE SCALE GENOMIC DNA]</scope>
    <source>
        <strain evidence="5 6">DSM 16998</strain>
    </source>
</reference>
<dbReference type="SUPFAM" id="SSF55785">
    <property type="entry name" value="PYP-like sensor domain (PAS domain)"/>
    <property type="match status" value="1"/>
</dbReference>
<dbReference type="InterPro" id="IPR050595">
    <property type="entry name" value="Bact_response_regulator"/>
</dbReference>
<dbReference type="AlphaFoldDB" id="A0A4R6QG81"/>
<dbReference type="InParanoid" id="A0A4R6QG81"/>
<protein>
    <submittedName>
        <fullName evidence="5">PAS domain S-box-containing protein</fullName>
    </submittedName>
</protein>
<organism evidence="5 6">
    <name type="scientific">Roseateles toxinivorans</name>
    <dbReference type="NCBI Taxonomy" id="270368"/>
    <lineage>
        <taxon>Bacteria</taxon>
        <taxon>Pseudomonadati</taxon>
        <taxon>Pseudomonadota</taxon>
        <taxon>Betaproteobacteria</taxon>
        <taxon>Burkholderiales</taxon>
        <taxon>Sphaerotilaceae</taxon>
        <taxon>Roseateles</taxon>
    </lineage>
</organism>
<dbReference type="InterPro" id="IPR000014">
    <property type="entry name" value="PAS"/>
</dbReference>
<dbReference type="Proteomes" id="UP000295361">
    <property type="component" value="Unassembled WGS sequence"/>
</dbReference>
<dbReference type="InterPro" id="IPR001789">
    <property type="entry name" value="Sig_transdc_resp-reg_receiver"/>
</dbReference>
<keyword evidence="6" id="KW-1185">Reference proteome</keyword>
<proteinExistence type="predicted"/>
<dbReference type="PANTHER" id="PTHR44591:SF3">
    <property type="entry name" value="RESPONSE REGULATORY DOMAIN-CONTAINING PROTEIN"/>
    <property type="match status" value="1"/>
</dbReference>
<feature type="modified residue" description="4-aspartylphosphate" evidence="2">
    <location>
        <position position="54"/>
    </location>
</feature>
<accession>A0A4R6QG81</accession>
<dbReference type="OrthoDB" id="8559580at2"/>
<feature type="domain" description="Response regulatory" evidence="3">
    <location>
        <begin position="6"/>
        <end position="121"/>
    </location>
</feature>
<evidence type="ECO:0000256" key="1">
    <source>
        <dbReference type="ARBA" id="ARBA00022553"/>
    </source>
</evidence>
<sequence length="588" mass="63321">MADKPRLLLVDDDTVALQVLSKTLAPYARMRFARSGTEALKAVNEELPDLLILDVNMPGLGGMDVLAALRAKPASVHLPVILVTSASDETLEATALEIGAQDFIRKPFQPELLVDRMRALLRLSALRAPNASLTTDRLRQGARILLVDDDPVAIEFMRASLAPLGATLMAAADGEQALASMHDQAPDLVLLDAEMPRLDGYAVCQAMQVDPVLAQVPVAFVSVNAEAKFETLSFAVGASDFLAKPFKPEVLLARVRKLLQLRSERDEAVSAIAAQWQELGDRRVAELVSVASDAIVSVDATGVVRLMNKAAAALFGISIERALGQQAEAVLPGWMVMGFVSEAFGLANERRRSGRGGRVFRLYRGDGAVRSVEPVVFQQGSAQHRITTVVLRDATDRIAAEQRREVHRDDVVTSAVQLALLQALASGDRSAEDLLAAAQGRVALPLNAPRLSEFDLALEIQRVQEWGLKRPVPIRLHLVLPTRTLGAMGNADNFRQGLEKLLAVAASCVTRGLDVDINCKVEEAVSLDLCLRAELADHRVVESPAWRLALMQLGAGGAITAEDAGSAHLPTTIALRLLRPRASTDVVD</sequence>
<feature type="modified residue" description="4-aspartylphosphate" evidence="2">
    <location>
        <position position="192"/>
    </location>
</feature>
<feature type="domain" description="PAS" evidence="4">
    <location>
        <begin position="280"/>
        <end position="332"/>
    </location>
</feature>
<evidence type="ECO:0000313" key="5">
    <source>
        <dbReference type="EMBL" id="TDP62026.1"/>
    </source>
</evidence>
<dbReference type="SMART" id="SM00448">
    <property type="entry name" value="REC"/>
    <property type="match status" value="2"/>
</dbReference>
<dbReference type="GO" id="GO:0006355">
    <property type="term" value="P:regulation of DNA-templated transcription"/>
    <property type="evidence" value="ECO:0007669"/>
    <property type="project" value="InterPro"/>
</dbReference>
<evidence type="ECO:0000259" key="4">
    <source>
        <dbReference type="PROSITE" id="PS50112"/>
    </source>
</evidence>
<dbReference type="RefSeq" id="WP_133703223.1">
    <property type="nucleotide sequence ID" value="NZ_SNXS01000009.1"/>
</dbReference>
<dbReference type="PROSITE" id="PS50112">
    <property type="entry name" value="PAS"/>
    <property type="match status" value="1"/>
</dbReference>
<dbReference type="Pfam" id="PF00989">
    <property type="entry name" value="PAS"/>
    <property type="match status" value="1"/>
</dbReference>
<dbReference type="PROSITE" id="PS50110">
    <property type="entry name" value="RESPONSE_REGULATORY"/>
    <property type="match status" value="2"/>
</dbReference>
<dbReference type="InterPro" id="IPR011006">
    <property type="entry name" value="CheY-like_superfamily"/>
</dbReference>
<dbReference type="GO" id="GO:0000160">
    <property type="term" value="P:phosphorelay signal transduction system"/>
    <property type="evidence" value="ECO:0007669"/>
    <property type="project" value="InterPro"/>
</dbReference>
<dbReference type="Gene3D" id="3.30.450.20">
    <property type="entry name" value="PAS domain"/>
    <property type="match status" value="1"/>
</dbReference>